<dbReference type="AlphaFoldDB" id="A0A6C0CYY5"/>
<dbReference type="EMBL" id="MN739518">
    <property type="protein sequence ID" value="QHT10036.1"/>
    <property type="molecule type" value="Genomic_DNA"/>
</dbReference>
<feature type="domain" description="RING-type" evidence="4">
    <location>
        <begin position="4"/>
        <end position="44"/>
    </location>
</feature>
<name>A0A6C0CYY5_9ZZZZ</name>
<organism evidence="5">
    <name type="scientific">viral metagenome</name>
    <dbReference type="NCBI Taxonomy" id="1070528"/>
    <lineage>
        <taxon>unclassified sequences</taxon>
        <taxon>metagenomes</taxon>
        <taxon>organismal metagenomes</taxon>
    </lineage>
</organism>
<dbReference type="SUPFAM" id="SSF57850">
    <property type="entry name" value="RING/U-box"/>
    <property type="match status" value="1"/>
</dbReference>
<dbReference type="InterPro" id="IPR017907">
    <property type="entry name" value="Znf_RING_CS"/>
</dbReference>
<evidence type="ECO:0000313" key="5">
    <source>
        <dbReference type="EMBL" id="QHT10036.1"/>
    </source>
</evidence>
<dbReference type="Gene3D" id="3.30.40.10">
    <property type="entry name" value="Zinc/RING finger domain, C3HC4 (zinc finger)"/>
    <property type="match status" value="1"/>
</dbReference>
<proteinExistence type="predicted"/>
<keyword evidence="3" id="KW-0862">Zinc</keyword>
<dbReference type="InterPro" id="IPR013083">
    <property type="entry name" value="Znf_RING/FYVE/PHD"/>
</dbReference>
<reference evidence="5" key="1">
    <citation type="journal article" date="2020" name="Nature">
        <title>Giant virus diversity and host interactions through global metagenomics.</title>
        <authorList>
            <person name="Schulz F."/>
            <person name="Roux S."/>
            <person name="Paez-Espino D."/>
            <person name="Jungbluth S."/>
            <person name="Walsh D.A."/>
            <person name="Denef V.J."/>
            <person name="McMahon K.D."/>
            <person name="Konstantinidis K.T."/>
            <person name="Eloe-Fadrosh E.A."/>
            <person name="Kyrpides N.C."/>
            <person name="Woyke T."/>
        </authorList>
    </citation>
    <scope>NUCLEOTIDE SEQUENCE</scope>
    <source>
        <strain evidence="5">GVMAG-M-3300023174-104</strain>
    </source>
</reference>
<dbReference type="InterPro" id="IPR001841">
    <property type="entry name" value="Znf_RING"/>
</dbReference>
<dbReference type="SMART" id="SM00184">
    <property type="entry name" value="RING"/>
    <property type="match status" value="1"/>
</dbReference>
<evidence type="ECO:0000256" key="3">
    <source>
        <dbReference type="ARBA" id="ARBA00022833"/>
    </source>
</evidence>
<dbReference type="Pfam" id="PF13639">
    <property type="entry name" value="zf-RING_2"/>
    <property type="match status" value="1"/>
</dbReference>
<evidence type="ECO:0000259" key="4">
    <source>
        <dbReference type="PROSITE" id="PS50089"/>
    </source>
</evidence>
<keyword evidence="2" id="KW-0863">Zinc-finger</keyword>
<sequence>MPECPICIENKSHRSILHMECRHDICIDCASKWLPIHSSCPLCRQMNECFSLSTRSKKKAAALLFVVRAYVDSIDFNNFHIEEFVEFVDSFILPHHHCWYRPRMIVFIRQLQLVVSKHSMDMSRYLNKKQKEVLIQFLRV</sequence>
<keyword evidence="1" id="KW-0479">Metal-binding</keyword>
<evidence type="ECO:0000256" key="1">
    <source>
        <dbReference type="ARBA" id="ARBA00022723"/>
    </source>
</evidence>
<dbReference type="PROSITE" id="PS00518">
    <property type="entry name" value="ZF_RING_1"/>
    <property type="match status" value="1"/>
</dbReference>
<dbReference type="PROSITE" id="PS50089">
    <property type="entry name" value="ZF_RING_2"/>
    <property type="match status" value="1"/>
</dbReference>
<protein>
    <recommendedName>
        <fullName evidence="4">RING-type domain-containing protein</fullName>
    </recommendedName>
</protein>
<evidence type="ECO:0000256" key="2">
    <source>
        <dbReference type="ARBA" id="ARBA00022771"/>
    </source>
</evidence>
<dbReference type="GO" id="GO:0008270">
    <property type="term" value="F:zinc ion binding"/>
    <property type="evidence" value="ECO:0007669"/>
    <property type="project" value="UniProtKB-KW"/>
</dbReference>
<accession>A0A6C0CYY5</accession>